<keyword evidence="2" id="KW-1185">Reference proteome</keyword>
<comment type="caution">
    <text evidence="1">The sequence shown here is derived from an EMBL/GenBank/DDBJ whole genome shotgun (WGS) entry which is preliminary data.</text>
</comment>
<reference evidence="1" key="1">
    <citation type="submission" date="2019-04" db="EMBL/GenBank/DDBJ databases">
        <title>Microbes associate with the intestines of laboratory mice.</title>
        <authorList>
            <person name="Navarre W."/>
            <person name="Wong E."/>
            <person name="Huang K."/>
            <person name="Tropini C."/>
            <person name="Ng K."/>
            <person name="Yu B."/>
        </authorList>
    </citation>
    <scope>NUCLEOTIDE SEQUENCE</scope>
    <source>
        <strain evidence="1">NM04_E33</strain>
    </source>
</reference>
<dbReference type="Proteomes" id="UP000306319">
    <property type="component" value="Unassembled WGS sequence"/>
</dbReference>
<sequence length="162" mass="18045">MTKAELEKKRDLARTLYLSGKEQTEIAEMVGVSRVTISKWCAADGWKETRAAKTITRPELIKKLLLATNTLLDKVNESGDLALIDSLGDKLSKLTAAIDKLDKSQANVVAAIEVFTAFSKYLEFRSRTDPEVTLEFIKKVNKLQDGFLIESFNKGALVEYGD</sequence>
<name>A0AC61RJ77_9BACT</name>
<protein>
    <submittedName>
        <fullName evidence="1">DUF1804 family protein</fullName>
    </submittedName>
</protein>
<dbReference type="EMBL" id="SRYB01000003">
    <property type="protein sequence ID" value="TGY80241.1"/>
    <property type="molecule type" value="Genomic_DNA"/>
</dbReference>
<accession>A0AC61RJ77</accession>
<evidence type="ECO:0000313" key="2">
    <source>
        <dbReference type="Proteomes" id="UP000306319"/>
    </source>
</evidence>
<gene>
    <name evidence="1" type="ORF">E5331_03110</name>
</gene>
<proteinExistence type="predicted"/>
<evidence type="ECO:0000313" key="1">
    <source>
        <dbReference type="EMBL" id="TGY80241.1"/>
    </source>
</evidence>
<organism evidence="1 2">
    <name type="scientific">Lepagella muris</name>
    <dbReference type="NCBI Taxonomy" id="3032870"/>
    <lineage>
        <taxon>Bacteria</taxon>
        <taxon>Pseudomonadati</taxon>
        <taxon>Bacteroidota</taxon>
        <taxon>Bacteroidia</taxon>
        <taxon>Bacteroidales</taxon>
        <taxon>Muribaculaceae</taxon>
        <taxon>Lepagella</taxon>
    </lineage>
</organism>